<dbReference type="EC" id="1.1.1.133" evidence="2"/>
<gene>
    <name evidence="4" type="ORF">Selli2_09730</name>
</gene>
<evidence type="ECO:0000259" key="3">
    <source>
        <dbReference type="Pfam" id="PF04321"/>
    </source>
</evidence>
<dbReference type="GO" id="GO:0008831">
    <property type="term" value="F:dTDP-4-dehydrorhamnose reductase activity"/>
    <property type="evidence" value="ECO:0007669"/>
    <property type="project" value="UniProtKB-EC"/>
</dbReference>
<evidence type="ECO:0000313" key="5">
    <source>
        <dbReference type="Proteomes" id="UP001145094"/>
    </source>
</evidence>
<evidence type="ECO:0000256" key="2">
    <source>
        <dbReference type="RuleBase" id="RU364082"/>
    </source>
</evidence>
<dbReference type="Pfam" id="PF04321">
    <property type="entry name" value="RmlD_sub_bind"/>
    <property type="match status" value="1"/>
</dbReference>
<dbReference type="InterPro" id="IPR005913">
    <property type="entry name" value="dTDP_dehydrorham_reduct"/>
</dbReference>
<dbReference type="GO" id="GO:0048270">
    <property type="term" value="F:methionine adenosyltransferase regulator activity"/>
    <property type="evidence" value="ECO:0007669"/>
    <property type="project" value="TreeGrafter"/>
</dbReference>
<dbReference type="GO" id="GO:0048269">
    <property type="term" value="C:methionine adenosyltransferase complex"/>
    <property type="evidence" value="ECO:0007669"/>
    <property type="project" value="TreeGrafter"/>
</dbReference>
<comment type="caution">
    <text evidence="4">The sequence shown here is derived from an EMBL/GenBank/DDBJ whole genome shotgun (WGS) entry which is preliminary data.</text>
</comment>
<dbReference type="Gene3D" id="3.40.50.720">
    <property type="entry name" value="NAD(P)-binding Rossmann-like Domain"/>
    <property type="match status" value="1"/>
</dbReference>
<dbReference type="EMBL" id="BSCH01000005">
    <property type="protein sequence ID" value="GLG89546.1"/>
    <property type="molecule type" value="Genomic_DNA"/>
</dbReference>
<dbReference type="PANTHER" id="PTHR10491:SF4">
    <property type="entry name" value="METHIONINE ADENOSYLTRANSFERASE 2 SUBUNIT BETA"/>
    <property type="match status" value="1"/>
</dbReference>
<name>A0A9W6CCE3_9FIRM</name>
<comment type="function">
    <text evidence="2">Catalyzes the reduction of dTDP-6-deoxy-L-lyxo-4-hexulose to yield dTDP-L-rhamnose.</text>
</comment>
<dbReference type="AlphaFoldDB" id="A0A9W6CCE3"/>
<organism evidence="4 5">
    <name type="scientific">Sellimonas catena</name>
    <dbReference type="NCBI Taxonomy" id="2994035"/>
    <lineage>
        <taxon>Bacteria</taxon>
        <taxon>Bacillati</taxon>
        <taxon>Bacillota</taxon>
        <taxon>Clostridia</taxon>
        <taxon>Lachnospirales</taxon>
        <taxon>Lachnospiraceae</taxon>
        <taxon>Sellimonas</taxon>
    </lineage>
</organism>
<dbReference type="GO" id="GO:0006556">
    <property type="term" value="P:S-adenosylmethionine biosynthetic process"/>
    <property type="evidence" value="ECO:0007669"/>
    <property type="project" value="TreeGrafter"/>
</dbReference>
<comment type="pathway">
    <text evidence="2">Carbohydrate biosynthesis; dTDP-L-rhamnose biosynthesis.</text>
</comment>
<reference evidence="4" key="3">
    <citation type="journal article" date="2023" name="Int. J. Syst. Evol. Microbiol.">
        <title>Sellimonas catena sp. nov., isolated from human faeces.</title>
        <authorList>
            <person name="Hisatomi A."/>
            <person name="Ohkuma M."/>
            <person name="Sakamoto M."/>
        </authorList>
    </citation>
    <scope>NUCLEOTIDE SEQUENCE</scope>
    <source>
        <strain evidence="4">18CBH55</strain>
    </source>
</reference>
<accession>A0A9W6CCE3</accession>
<evidence type="ECO:0000256" key="1">
    <source>
        <dbReference type="ARBA" id="ARBA00010944"/>
    </source>
</evidence>
<dbReference type="InterPro" id="IPR036291">
    <property type="entry name" value="NAD(P)-bd_dom_sf"/>
</dbReference>
<feature type="domain" description="RmlD-like substrate binding" evidence="3">
    <location>
        <begin position="3"/>
        <end position="276"/>
    </location>
</feature>
<keyword evidence="2" id="KW-0521">NADP</keyword>
<sequence>MVKIGVTGADGFLGSRILRFYQDKFDMTGYRHTDMDFTDPEEAEAVLKKDRPDILIHTAAVSDVGACEQDPERSEKVNVDGVRILAKICREIGARLIFCSSDQVYVGNGEREPHREEERIAPPTVYGRQKIRAEELALKAQPDTVALRLSWMFAVDFREGQEHGNLISTVCRARESGDRIRYPVYDLRSITDVWEVVENLEIMFQAPAGIYNFGSENDRSTYEVVKEFLESAGAGSENLEKNEEAFRDHPRNLRMNIEKVKKLGVRFLTTEEALKKAGTRWKHDPA</sequence>
<reference evidence="4" key="1">
    <citation type="submission" date="2022-11" db="EMBL/GenBank/DDBJ databases">
        <title>Draft genome sequence of Sellimonas catena strain 18CBH55.</title>
        <authorList>
            <person name="Atsushi H."/>
            <person name="Moriya O."/>
            <person name="Mitsuo S."/>
        </authorList>
    </citation>
    <scope>NUCLEOTIDE SEQUENCE</scope>
    <source>
        <strain evidence="4">18CBH55</strain>
    </source>
</reference>
<reference evidence="4" key="2">
    <citation type="submission" date="2022-11" db="EMBL/GenBank/DDBJ databases">
        <title>Draft genome sequence of Sellimonas catena strain 18CBH55.</title>
        <authorList>
            <person name="Hisatomi A."/>
            <person name="Ohkuma M."/>
            <person name="Sakamoto M."/>
        </authorList>
    </citation>
    <scope>NUCLEOTIDE SEQUENCE</scope>
    <source>
        <strain evidence="4">18CBH55</strain>
    </source>
</reference>
<dbReference type="PANTHER" id="PTHR10491">
    <property type="entry name" value="DTDP-4-DEHYDRORHAMNOSE REDUCTASE"/>
    <property type="match status" value="1"/>
</dbReference>
<dbReference type="Proteomes" id="UP001145094">
    <property type="component" value="Unassembled WGS sequence"/>
</dbReference>
<dbReference type="SUPFAM" id="SSF51735">
    <property type="entry name" value="NAD(P)-binding Rossmann-fold domains"/>
    <property type="match status" value="1"/>
</dbReference>
<proteinExistence type="inferred from homology"/>
<evidence type="ECO:0000313" key="4">
    <source>
        <dbReference type="EMBL" id="GLG89546.1"/>
    </source>
</evidence>
<keyword evidence="2" id="KW-0560">Oxidoreductase</keyword>
<protein>
    <recommendedName>
        <fullName evidence="2">dTDP-4-dehydrorhamnose reductase</fullName>
        <ecNumber evidence="2">1.1.1.133</ecNumber>
    </recommendedName>
</protein>
<comment type="similarity">
    <text evidence="1 2">Belongs to the dTDP-4-dehydrorhamnose reductase family.</text>
</comment>
<dbReference type="InterPro" id="IPR029903">
    <property type="entry name" value="RmlD-like-bd"/>
</dbReference>